<organism evidence="1 2">
    <name type="scientific">Nocardioides yefusunii</name>
    <dbReference type="NCBI Taxonomy" id="2500546"/>
    <lineage>
        <taxon>Bacteria</taxon>
        <taxon>Bacillati</taxon>
        <taxon>Actinomycetota</taxon>
        <taxon>Actinomycetes</taxon>
        <taxon>Propionibacteriales</taxon>
        <taxon>Nocardioidaceae</taxon>
        <taxon>Nocardioides</taxon>
    </lineage>
</organism>
<dbReference type="Gene3D" id="3.40.50.1820">
    <property type="entry name" value="alpha/beta hydrolase"/>
    <property type="match status" value="1"/>
</dbReference>
<dbReference type="EMBL" id="JBHSQI010000009">
    <property type="protein sequence ID" value="MFC6154907.1"/>
    <property type="molecule type" value="Genomic_DNA"/>
</dbReference>
<evidence type="ECO:0000313" key="1">
    <source>
        <dbReference type="EMBL" id="MFC6154907.1"/>
    </source>
</evidence>
<gene>
    <name evidence="1" type="ORF">ACFPWU_14665</name>
</gene>
<dbReference type="SUPFAM" id="SSF53474">
    <property type="entry name" value="alpha/beta-Hydrolases"/>
    <property type="match status" value="1"/>
</dbReference>
<protein>
    <recommendedName>
        <fullName evidence="3">Alpha/beta hydrolase</fullName>
    </recommendedName>
</protein>
<accession>A0ABW1R1B8</accession>
<dbReference type="InterPro" id="IPR029058">
    <property type="entry name" value="AB_hydrolase_fold"/>
</dbReference>
<dbReference type="Proteomes" id="UP001596098">
    <property type="component" value="Unassembled WGS sequence"/>
</dbReference>
<dbReference type="RefSeq" id="WP_128221998.1">
    <property type="nucleotide sequence ID" value="NZ_CP034929.1"/>
</dbReference>
<evidence type="ECO:0008006" key="3">
    <source>
        <dbReference type="Google" id="ProtNLM"/>
    </source>
</evidence>
<reference evidence="2" key="1">
    <citation type="journal article" date="2019" name="Int. J. Syst. Evol. Microbiol.">
        <title>The Global Catalogue of Microorganisms (GCM) 10K type strain sequencing project: providing services to taxonomists for standard genome sequencing and annotation.</title>
        <authorList>
            <consortium name="The Broad Institute Genomics Platform"/>
            <consortium name="The Broad Institute Genome Sequencing Center for Infectious Disease"/>
            <person name="Wu L."/>
            <person name="Ma J."/>
        </authorList>
    </citation>
    <scope>NUCLEOTIDE SEQUENCE [LARGE SCALE GENOMIC DNA]</scope>
    <source>
        <strain evidence="2">DFY28</strain>
    </source>
</reference>
<keyword evidence="2" id="KW-1185">Reference proteome</keyword>
<sequence>MAWALLYLHGVGDAVRNDAWYDSLHSSLERHGIEVPPRASSRIIAPDYVELLKFPPAEGGSAPTRTVKDTSPKDEALTRRAEYARRQARSVSELTGTVDSRGLRNIAGGIDLARVPLPRDLRDSRHYLRNEALRRAVLHRVLGSLGGHRDLVVVGHSLGSLVAIDLLRHLPPGVRIRRLVTFGSPAGVLGLWKSLPFQRDDFPFHQVEGWINVLNPFDVITRGAGVNRLFPAAADVRIQLGASHSAAMYLGHPVAGQVLAEVLRPPRTQISDEKALEVALSAHETDQLDALAFAHLVGEQMTPGKEKTVRVRLALQGLRERTGRAMRLAREERGEPMPAMVSVLESGDEPEFRFSHRPLEEQLFFAVLMATSNPLAPYDVDLAAEHLAAVEALWTAYGYTRPEAKRVATAVRESAGQFSRTAWHRHLMGDTILGSTRVSSMLGEERQGLVTPLTPTDQVRSQVLRLTAFTEAHRSLDLPGDRTAGWMTLQAWSSEIAAHLNDLEAVSDPGSATVKELKARLQIIAKALAWLDERGLLPEEEPLADDEVRGELV</sequence>
<name>A0ABW1R1B8_9ACTN</name>
<proteinExistence type="predicted"/>
<comment type="caution">
    <text evidence="1">The sequence shown here is derived from an EMBL/GenBank/DDBJ whole genome shotgun (WGS) entry which is preliminary data.</text>
</comment>
<evidence type="ECO:0000313" key="2">
    <source>
        <dbReference type="Proteomes" id="UP001596098"/>
    </source>
</evidence>